<feature type="domain" description="Myb-like" evidence="4">
    <location>
        <begin position="8"/>
        <end position="61"/>
    </location>
</feature>
<dbReference type="InParanoid" id="A0A2R5FYF8"/>
<evidence type="ECO:0000256" key="2">
    <source>
        <dbReference type="ARBA" id="ARBA00023125"/>
    </source>
</evidence>
<keyword evidence="2" id="KW-0238">DNA-binding</keyword>
<dbReference type="FunFam" id="1.10.10.60:FF:000010">
    <property type="entry name" value="Transcriptional activator Myb isoform A"/>
    <property type="match status" value="1"/>
</dbReference>
<reference evidence="6 7" key="1">
    <citation type="submission" date="2017-12" db="EMBL/GenBank/DDBJ databases">
        <title>Sequencing, de novo assembly and annotation of complete genome of a new Thraustochytrid species, strain FCC1311.</title>
        <authorList>
            <person name="Sedici K."/>
            <person name="Godart F."/>
            <person name="Aiese Cigliano R."/>
            <person name="Sanseverino W."/>
            <person name="Barakat M."/>
            <person name="Ortet P."/>
            <person name="Marechal E."/>
            <person name="Cagnac O."/>
            <person name="Amato A."/>
        </authorList>
    </citation>
    <scope>NUCLEOTIDE SEQUENCE [LARGE SCALE GENOMIC DNA]</scope>
</reference>
<gene>
    <name evidence="6" type="ORF">FCC1311_000122</name>
</gene>
<evidence type="ECO:0000256" key="1">
    <source>
        <dbReference type="ARBA" id="ARBA00022737"/>
    </source>
</evidence>
<dbReference type="GO" id="GO:0000978">
    <property type="term" value="F:RNA polymerase II cis-regulatory region sequence-specific DNA binding"/>
    <property type="evidence" value="ECO:0007669"/>
    <property type="project" value="TreeGrafter"/>
</dbReference>
<dbReference type="GO" id="GO:0000981">
    <property type="term" value="F:DNA-binding transcription factor activity, RNA polymerase II-specific"/>
    <property type="evidence" value="ECO:0007669"/>
    <property type="project" value="TreeGrafter"/>
</dbReference>
<feature type="domain" description="HTH myb-type" evidence="5">
    <location>
        <begin position="8"/>
        <end position="65"/>
    </location>
</feature>
<dbReference type="InterPro" id="IPR001005">
    <property type="entry name" value="SANT/Myb"/>
</dbReference>
<feature type="region of interest" description="Disordered" evidence="3">
    <location>
        <begin position="155"/>
        <end position="236"/>
    </location>
</feature>
<dbReference type="PROSITE" id="PS51294">
    <property type="entry name" value="HTH_MYB"/>
    <property type="match status" value="3"/>
</dbReference>
<proteinExistence type="predicted"/>
<feature type="domain" description="Myb-like" evidence="4">
    <location>
        <begin position="116"/>
        <end position="166"/>
    </location>
</feature>
<feature type="compositionally biased region" description="Polar residues" evidence="3">
    <location>
        <begin position="271"/>
        <end position="298"/>
    </location>
</feature>
<sequence>MTNERAKKKGPSGGKWNPDEDERLKAVVKELGPKNWKVISKIAFDGSRSDVQCLHRWQKVLRPGLIKGPWLESEDRVIIDLISAHGLGNIKWSEIAASLPGRLGKQCRERWVNHLDPDLRKDPWSEQEDRILLEQQALLGNKWREIAAHLPGRSENSVKNRWNSARRKRKRSEAAMAEAARGDSGASDKKSSKSKRVKAGKRAKRGGSGSNAGTRARAKPASASEPPSPIFPSLPSGLFQTSSSLLGSGLSSLSPPLSGGEMDFFSGPPFASSQGADKQNTPGSNDFGFTQGTRAFRTSSGSPSGNSFSGPDMPFVLSRSSGSGNNIADQPSRNTLGLWNGPQTVRKSESQTGTMCDVPSSFQNKHHPQSQRDPSDLQNYSPPFEVIGHALSEQAKAYLREPAAHHNNFPNLSPSDSDATLEVVGMNAAPSGSGHAKFGEAFYYDDVVRSLQR</sequence>
<comment type="caution">
    <text evidence="6">The sequence shown here is derived from an EMBL/GenBank/DDBJ whole genome shotgun (WGS) entry which is preliminary data.</text>
</comment>
<evidence type="ECO:0000313" key="6">
    <source>
        <dbReference type="EMBL" id="GBG23792.1"/>
    </source>
</evidence>
<feature type="compositionally biased region" description="Low complexity" evidence="3">
    <location>
        <begin position="299"/>
        <end position="311"/>
    </location>
</feature>
<feature type="domain" description="Myb-like" evidence="4">
    <location>
        <begin position="62"/>
        <end position="115"/>
    </location>
</feature>
<feature type="region of interest" description="Disordered" evidence="3">
    <location>
        <begin position="259"/>
        <end position="378"/>
    </location>
</feature>
<evidence type="ECO:0000259" key="5">
    <source>
        <dbReference type="PROSITE" id="PS51294"/>
    </source>
</evidence>
<dbReference type="InterPro" id="IPR017930">
    <property type="entry name" value="Myb_dom"/>
</dbReference>
<dbReference type="Pfam" id="PF00249">
    <property type="entry name" value="Myb_DNA-binding"/>
    <property type="match status" value="3"/>
</dbReference>
<dbReference type="InterPro" id="IPR050560">
    <property type="entry name" value="MYB_TF"/>
</dbReference>
<dbReference type="Gene3D" id="1.10.10.60">
    <property type="entry name" value="Homeodomain-like"/>
    <property type="match status" value="3"/>
</dbReference>
<feature type="compositionally biased region" description="Low complexity" evidence="3">
    <location>
        <begin position="174"/>
        <end position="185"/>
    </location>
</feature>
<dbReference type="PANTHER" id="PTHR45614:SF25">
    <property type="entry name" value="MYB PROTEIN"/>
    <property type="match status" value="1"/>
</dbReference>
<feature type="domain" description="HTH myb-type" evidence="5">
    <location>
        <begin position="67"/>
        <end position="115"/>
    </location>
</feature>
<dbReference type="PANTHER" id="PTHR45614">
    <property type="entry name" value="MYB PROTEIN-RELATED"/>
    <property type="match status" value="1"/>
</dbReference>
<dbReference type="EMBL" id="BEYU01000001">
    <property type="protein sequence ID" value="GBG23792.1"/>
    <property type="molecule type" value="Genomic_DNA"/>
</dbReference>
<dbReference type="InterPro" id="IPR009057">
    <property type="entry name" value="Homeodomain-like_sf"/>
</dbReference>
<dbReference type="OrthoDB" id="2143914at2759"/>
<feature type="compositionally biased region" description="Polar residues" evidence="3">
    <location>
        <begin position="318"/>
        <end position="354"/>
    </location>
</feature>
<evidence type="ECO:0000259" key="4">
    <source>
        <dbReference type="PROSITE" id="PS50090"/>
    </source>
</evidence>
<keyword evidence="1" id="KW-0677">Repeat</keyword>
<dbReference type="CDD" id="cd00167">
    <property type="entry name" value="SANT"/>
    <property type="match status" value="3"/>
</dbReference>
<protein>
    <submittedName>
        <fullName evidence="6">Transcription factor MYB3R-2</fullName>
    </submittedName>
</protein>
<feature type="region of interest" description="Disordered" evidence="3">
    <location>
        <begin position="1"/>
        <end position="21"/>
    </location>
</feature>
<feature type="compositionally biased region" description="Basic residues" evidence="3">
    <location>
        <begin position="1"/>
        <end position="10"/>
    </location>
</feature>
<dbReference type="GO" id="GO:0005634">
    <property type="term" value="C:nucleus"/>
    <property type="evidence" value="ECO:0007669"/>
    <property type="project" value="TreeGrafter"/>
</dbReference>
<feature type="compositionally biased region" description="Basic residues" evidence="3">
    <location>
        <begin position="192"/>
        <end position="205"/>
    </location>
</feature>
<keyword evidence="7" id="KW-1185">Reference proteome</keyword>
<accession>A0A2R5FYF8</accession>
<dbReference type="Proteomes" id="UP000241890">
    <property type="component" value="Unassembled WGS sequence"/>
</dbReference>
<dbReference type="SMART" id="SM00717">
    <property type="entry name" value="SANT"/>
    <property type="match status" value="3"/>
</dbReference>
<organism evidence="6 7">
    <name type="scientific">Hondaea fermentalgiana</name>
    <dbReference type="NCBI Taxonomy" id="2315210"/>
    <lineage>
        <taxon>Eukaryota</taxon>
        <taxon>Sar</taxon>
        <taxon>Stramenopiles</taxon>
        <taxon>Bigyra</taxon>
        <taxon>Labyrinthulomycetes</taxon>
        <taxon>Thraustochytrida</taxon>
        <taxon>Thraustochytriidae</taxon>
        <taxon>Hondaea</taxon>
    </lineage>
</organism>
<dbReference type="AlphaFoldDB" id="A0A2R5FYF8"/>
<name>A0A2R5FYF8_9STRA</name>
<feature type="domain" description="HTH myb-type" evidence="5">
    <location>
        <begin position="116"/>
        <end position="170"/>
    </location>
</feature>
<dbReference type="SUPFAM" id="SSF46689">
    <property type="entry name" value="Homeodomain-like"/>
    <property type="match status" value="2"/>
</dbReference>
<evidence type="ECO:0000313" key="7">
    <source>
        <dbReference type="Proteomes" id="UP000241890"/>
    </source>
</evidence>
<evidence type="ECO:0000256" key="3">
    <source>
        <dbReference type="SAM" id="MobiDB-lite"/>
    </source>
</evidence>
<dbReference type="PROSITE" id="PS50090">
    <property type="entry name" value="MYB_LIKE"/>
    <property type="match status" value="3"/>
</dbReference>